<evidence type="ECO:0000313" key="6">
    <source>
        <dbReference type="Proteomes" id="UP001249851"/>
    </source>
</evidence>
<dbReference type="Proteomes" id="UP001249851">
    <property type="component" value="Unassembled WGS sequence"/>
</dbReference>
<dbReference type="GO" id="GO:0005737">
    <property type="term" value="C:cytoplasm"/>
    <property type="evidence" value="ECO:0007669"/>
    <property type="project" value="TreeGrafter"/>
</dbReference>
<name>A0AAD9PZ58_ACRCE</name>
<dbReference type="GO" id="GO:0043565">
    <property type="term" value="F:sequence-specific DNA binding"/>
    <property type="evidence" value="ECO:0007669"/>
    <property type="project" value="TreeGrafter"/>
</dbReference>
<dbReference type="PANTHER" id="PTHR12480">
    <property type="entry name" value="ARGININE DEMETHYLASE AND LYSYL-HYDROXYLASE JMJD"/>
    <property type="match status" value="1"/>
</dbReference>
<dbReference type="GO" id="GO:0005634">
    <property type="term" value="C:nucleus"/>
    <property type="evidence" value="ECO:0007669"/>
    <property type="project" value="TreeGrafter"/>
</dbReference>
<accession>A0AAD9PZ58</accession>
<comment type="similarity">
    <text evidence="1">Belongs to the JMJD6 family.</text>
</comment>
<evidence type="ECO:0000256" key="2">
    <source>
        <dbReference type="ARBA" id="ARBA00047762"/>
    </source>
</evidence>
<dbReference type="PANTHER" id="PTHR12480:SF6">
    <property type="entry name" value="2-OXOGLUTARATE AND IRON-DEPENDENT OXYGENASE JMJD4"/>
    <property type="match status" value="1"/>
</dbReference>
<dbReference type="SMART" id="SM00558">
    <property type="entry name" value="JmjC"/>
    <property type="match status" value="1"/>
</dbReference>
<gene>
    <name evidence="5" type="ORF">P5673_027373</name>
</gene>
<dbReference type="Gene3D" id="2.60.120.650">
    <property type="entry name" value="Cupin"/>
    <property type="match status" value="2"/>
</dbReference>
<protein>
    <recommendedName>
        <fullName evidence="3">Jumonji domain-containing protein 4</fullName>
    </recommendedName>
</protein>
<dbReference type="EMBL" id="JARQWQ010000094">
    <property type="protein sequence ID" value="KAK2551760.1"/>
    <property type="molecule type" value="Genomic_DNA"/>
</dbReference>
<dbReference type="GO" id="GO:0045905">
    <property type="term" value="P:positive regulation of translational termination"/>
    <property type="evidence" value="ECO:0007669"/>
    <property type="project" value="TreeGrafter"/>
</dbReference>
<dbReference type="InterPro" id="IPR003347">
    <property type="entry name" value="JmjC_dom"/>
</dbReference>
<evidence type="ECO:0000256" key="1">
    <source>
        <dbReference type="ARBA" id="ARBA00038068"/>
    </source>
</evidence>
<sequence length="376" mass="44326">MDDVTRVHTITYGDFFRDFLLENQLCVFSSEITEDWRSRKEWVTNGKPNLEFLSNRFGYAIAPVANCSQAEYNSQVKQDMSVTEFCDYWKSSFQDEKNKTEVLYLKDWHFCKTPFHADVFRSYSWSANICGCKKWLLYPPGQEKYLTDRLGNLAYDVLSDDMYDGKKFPDFDKARKPITVIQREGEVIFVPSGWHHQVMNLEDTISINHNWTNACGIFKMWKHVQSELKKVEQSIADCKDMENWHEQCQMILKASCGINYEEFIEFLDVIARRRLAALSQRTVYSSQQEDNDEKKTLPAGPDFESYVFEEWKKSVDVLNERQERTWADYCRYDLSKIKECLIGVKNDQSFNDLQNLELQSRVDKLLLDIDISNQIK</sequence>
<reference evidence="5" key="2">
    <citation type="journal article" date="2023" name="Science">
        <title>Genomic signatures of disease resistance in endangered staghorn corals.</title>
        <authorList>
            <person name="Vollmer S.V."/>
            <person name="Selwyn J.D."/>
            <person name="Despard B.A."/>
            <person name="Roesel C.L."/>
        </authorList>
    </citation>
    <scope>NUCLEOTIDE SEQUENCE</scope>
    <source>
        <strain evidence="5">K2</strain>
    </source>
</reference>
<reference evidence="5" key="1">
    <citation type="journal article" date="2023" name="G3 (Bethesda)">
        <title>Whole genome assembly and annotation of the endangered Caribbean coral Acropora cervicornis.</title>
        <authorList>
            <person name="Selwyn J.D."/>
            <person name="Vollmer S.V."/>
        </authorList>
    </citation>
    <scope>NUCLEOTIDE SEQUENCE</scope>
    <source>
        <strain evidence="5">K2</strain>
    </source>
</reference>
<organism evidence="5 6">
    <name type="scientific">Acropora cervicornis</name>
    <name type="common">Staghorn coral</name>
    <dbReference type="NCBI Taxonomy" id="6130"/>
    <lineage>
        <taxon>Eukaryota</taxon>
        <taxon>Metazoa</taxon>
        <taxon>Cnidaria</taxon>
        <taxon>Anthozoa</taxon>
        <taxon>Hexacorallia</taxon>
        <taxon>Scleractinia</taxon>
        <taxon>Astrocoeniina</taxon>
        <taxon>Acroporidae</taxon>
        <taxon>Acropora</taxon>
    </lineage>
</organism>
<proteinExistence type="inferred from homology"/>
<dbReference type="PROSITE" id="PS51184">
    <property type="entry name" value="JMJC"/>
    <property type="match status" value="1"/>
</dbReference>
<feature type="domain" description="JmjC" evidence="4">
    <location>
        <begin position="67"/>
        <end position="228"/>
    </location>
</feature>
<dbReference type="InterPro" id="IPR041667">
    <property type="entry name" value="Cupin_8"/>
</dbReference>
<comment type="catalytic activity">
    <reaction evidence="2">
        <text>L-lysyl-[protein] + 2-oxoglutarate + O2 = 4-hydroxy-L-lysyl-[protein] + succinate + CO2</text>
        <dbReference type="Rhea" id="RHEA:57156"/>
        <dbReference type="Rhea" id="RHEA-COMP:9752"/>
        <dbReference type="Rhea" id="RHEA-COMP:15084"/>
        <dbReference type="ChEBI" id="CHEBI:15379"/>
        <dbReference type="ChEBI" id="CHEBI:16526"/>
        <dbReference type="ChEBI" id="CHEBI:16810"/>
        <dbReference type="ChEBI" id="CHEBI:29969"/>
        <dbReference type="ChEBI" id="CHEBI:30031"/>
        <dbReference type="ChEBI" id="CHEBI:141495"/>
    </reaction>
</comment>
<evidence type="ECO:0000259" key="4">
    <source>
        <dbReference type="PROSITE" id="PS51184"/>
    </source>
</evidence>
<dbReference type="Pfam" id="PF13621">
    <property type="entry name" value="Cupin_8"/>
    <property type="match status" value="1"/>
</dbReference>
<dbReference type="SUPFAM" id="SSF51197">
    <property type="entry name" value="Clavaminate synthase-like"/>
    <property type="match status" value="1"/>
</dbReference>
<evidence type="ECO:0000256" key="3">
    <source>
        <dbReference type="ARBA" id="ARBA00082904"/>
    </source>
</evidence>
<dbReference type="InterPro" id="IPR050910">
    <property type="entry name" value="JMJD6_ArgDemeth/LysHydrox"/>
</dbReference>
<dbReference type="AlphaFoldDB" id="A0AAD9PZ58"/>
<dbReference type="GO" id="GO:0016706">
    <property type="term" value="F:2-oxoglutarate-dependent dioxygenase activity"/>
    <property type="evidence" value="ECO:0007669"/>
    <property type="project" value="TreeGrafter"/>
</dbReference>
<keyword evidence="6" id="KW-1185">Reference proteome</keyword>
<comment type="caution">
    <text evidence="5">The sequence shown here is derived from an EMBL/GenBank/DDBJ whole genome shotgun (WGS) entry which is preliminary data.</text>
</comment>
<evidence type="ECO:0000313" key="5">
    <source>
        <dbReference type="EMBL" id="KAK2551760.1"/>
    </source>
</evidence>